<protein>
    <recommendedName>
        <fullName evidence="14">HPr kinase/phosphorylase</fullName>
        <shortName evidence="14">HPrK/P</shortName>
        <ecNumber evidence="14">2.7.11.-</ecNumber>
        <ecNumber evidence="14">2.7.4.-</ecNumber>
    </recommendedName>
    <alternativeName>
        <fullName evidence="14">HPr(Ser) kinase/phosphorylase</fullName>
    </alternativeName>
</protein>
<comment type="catalytic activity">
    <reaction evidence="13 14">
        <text>[HPr protein]-O-phospho-L-serine + phosphate + H(+) = [HPr protein]-L-serine + diphosphate</text>
        <dbReference type="Rhea" id="RHEA:46604"/>
        <dbReference type="Rhea" id="RHEA-COMP:11602"/>
        <dbReference type="Rhea" id="RHEA-COMP:11603"/>
        <dbReference type="ChEBI" id="CHEBI:15378"/>
        <dbReference type="ChEBI" id="CHEBI:29999"/>
        <dbReference type="ChEBI" id="CHEBI:33019"/>
        <dbReference type="ChEBI" id="CHEBI:43474"/>
        <dbReference type="ChEBI" id="CHEBI:83421"/>
    </reaction>
</comment>
<gene>
    <name evidence="14 17" type="primary">hprK</name>
    <name evidence="17" type="ORF">CLLI_19100</name>
</gene>
<dbReference type="RefSeq" id="WP_106063988.1">
    <property type="nucleotide sequence ID" value="NZ_PVXO01000051.1"/>
</dbReference>
<keyword evidence="7 14" id="KW-0547">Nucleotide-binding</keyword>
<evidence type="ECO:0000256" key="10">
    <source>
        <dbReference type="ARBA" id="ARBA00022842"/>
    </source>
</evidence>
<feature type="binding site" evidence="14">
    <location>
        <position position="158"/>
    </location>
    <ligand>
        <name>Mg(2+)</name>
        <dbReference type="ChEBI" id="CHEBI:18420"/>
    </ligand>
</feature>
<comment type="catalytic activity">
    <reaction evidence="1 14">
        <text>[HPr protein]-L-serine + ATP = [HPr protein]-O-phospho-L-serine + ADP + H(+)</text>
        <dbReference type="Rhea" id="RHEA:46600"/>
        <dbReference type="Rhea" id="RHEA-COMP:11602"/>
        <dbReference type="Rhea" id="RHEA-COMP:11603"/>
        <dbReference type="ChEBI" id="CHEBI:15378"/>
        <dbReference type="ChEBI" id="CHEBI:29999"/>
        <dbReference type="ChEBI" id="CHEBI:30616"/>
        <dbReference type="ChEBI" id="CHEBI:83421"/>
        <dbReference type="ChEBI" id="CHEBI:456216"/>
    </reaction>
</comment>
<evidence type="ECO:0000256" key="14">
    <source>
        <dbReference type="HAMAP-Rule" id="MF_01249"/>
    </source>
</evidence>
<dbReference type="GO" id="GO:0005524">
    <property type="term" value="F:ATP binding"/>
    <property type="evidence" value="ECO:0007669"/>
    <property type="project" value="UniProtKB-UniRule"/>
</dbReference>
<evidence type="ECO:0000256" key="11">
    <source>
        <dbReference type="ARBA" id="ARBA00023268"/>
    </source>
</evidence>
<dbReference type="Gene3D" id="3.40.50.300">
    <property type="entry name" value="P-loop containing nucleotide triphosphate hydrolases"/>
    <property type="match status" value="1"/>
</dbReference>
<evidence type="ECO:0000256" key="12">
    <source>
        <dbReference type="ARBA" id="ARBA00023277"/>
    </source>
</evidence>
<sequence length="309" mass="34922">MAVTVEELIKDLKLEVINRGKENTEITVSDINRPGLQFSGFYNYFANERVQLIGKAEWSFLDVMQSEIRKKRLKKFFQFETPCIIITRGLEPHKELLESAEKYNRWVLRTNSISTRFISKLTNYLDESLAPETRLHGVLVDVHGIGILITGESGIGKSETALELIKRGHRLVADDAVDIKEIDGKLLGRSPYITSGMMEVRGMGIIDVPALYGLSSVLDVKTIGLIINLEPWKQEHDYDRLGVDGETAEILNVSVRKITLPIRPGRNIAVIIETAAVNYRYALNSDTTPVDIINARMDEEAIRRERNGR</sequence>
<feature type="active site" evidence="14">
    <location>
        <position position="136"/>
    </location>
</feature>
<comment type="miscellaneous">
    <text evidence="14">Both phosphorylation and phosphorolysis are carried out by the same active site and suggest a common mechanism for both reactions.</text>
</comment>
<accession>A0A2T0B2Q8</accession>
<dbReference type="GO" id="GO:0000287">
    <property type="term" value="F:magnesium ion binding"/>
    <property type="evidence" value="ECO:0007669"/>
    <property type="project" value="UniProtKB-UniRule"/>
</dbReference>
<evidence type="ECO:0000256" key="13">
    <source>
        <dbReference type="ARBA" id="ARBA00047657"/>
    </source>
</evidence>
<reference evidence="17 18" key="1">
    <citation type="submission" date="2018-03" db="EMBL/GenBank/DDBJ databases">
        <title>Genome sequence of Clostridium liquoris DSM 100320.</title>
        <authorList>
            <person name="Poehlein A."/>
            <person name="Daniel R."/>
        </authorList>
    </citation>
    <scope>NUCLEOTIDE SEQUENCE [LARGE SCALE GENOMIC DNA]</scope>
    <source>
        <strain evidence="17 18">DSM 100320</strain>
    </source>
</reference>
<dbReference type="NCBIfam" id="TIGR00679">
    <property type="entry name" value="hpr-ser"/>
    <property type="match status" value="1"/>
</dbReference>
<keyword evidence="8 14" id="KW-0418">Kinase</keyword>
<dbReference type="GO" id="GO:0004712">
    <property type="term" value="F:protein serine/threonine/tyrosine kinase activity"/>
    <property type="evidence" value="ECO:0007669"/>
    <property type="project" value="UniProtKB-UniRule"/>
</dbReference>
<organism evidence="17 18">
    <name type="scientific">Clostridium liquoris</name>
    <dbReference type="NCBI Taxonomy" id="1289519"/>
    <lineage>
        <taxon>Bacteria</taxon>
        <taxon>Bacillati</taxon>
        <taxon>Bacillota</taxon>
        <taxon>Clostridia</taxon>
        <taxon>Eubacteriales</taxon>
        <taxon>Clostridiaceae</taxon>
        <taxon>Clostridium</taxon>
    </lineage>
</organism>
<comment type="subunit">
    <text evidence="14">Homohexamer.</text>
</comment>
<dbReference type="FunFam" id="3.40.50.300:FF:000174">
    <property type="entry name" value="HPr kinase/phosphorylase"/>
    <property type="match status" value="1"/>
</dbReference>
<evidence type="ECO:0000259" key="15">
    <source>
        <dbReference type="Pfam" id="PF02603"/>
    </source>
</evidence>
<dbReference type="CDD" id="cd01918">
    <property type="entry name" value="HprK_C"/>
    <property type="match status" value="1"/>
</dbReference>
<dbReference type="InterPro" id="IPR027417">
    <property type="entry name" value="P-loop_NTPase"/>
</dbReference>
<dbReference type="HAMAP" id="MF_01249">
    <property type="entry name" value="HPr_kinase"/>
    <property type="match status" value="1"/>
</dbReference>
<dbReference type="InterPro" id="IPR011126">
    <property type="entry name" value="Hpr_kin/Pase_Hpr_N"/>
</dbReference>
<feature type="active site" evidence="14">
    <location>
        <position position="157"/>
    </location>
</feature>
<comment type="cofactor">
    <cofactor evidence="2 14">
        <name>Mg(2+)</name>
        <dbReference type="ChEBI" id="CHEBI:18420"/>
    </cofactor>
</comment>
<evidence type="ECO:0000256" key="1">
    <source>
        <dbReference type="ARBA" id="ARBA00001120"/>
    </source>
</evidence>
<evidence type="ECO:0000256" key="2">
    <source>
        <dbReference type="ARBA" id="ARBA00001946"/>
    </source>
</evidence>
<feature type="active site" evidence="14">
    <location>
        <position position="240"/>
    </location>
</feature>
<proteinExistence type="inferred from homology"/>
<comment type="function">
    <text evidence="14">Catalyzes the ATP- as well as the pyrophosphate-dependent phosphorylation of a specific serine residue in HPr, a phosphocarrier protein of the phosphoenolpyruvate-dependent sugar phosphotransferase system (PTS). HprK/P also catalyzes the pyrophosphate-producing, inorganic phosphate-dependent dephosphorylation (phosphorolysis) of seryl-phosphorylated HPr (P-Ser-HPr). The two antagonistic activities of HprK/P are regulated by several intracellular metabolites, which change their concentration in response to the absence or presence of rapidly metabolisable carbon sources (glucose, fructose, etc.) in the growth medium. Therefore, by controlling the phosphorylation state of HPr, HPrK/P is a sensor enzyme that plays a major role in the regulation of carbon metabolism and sugar transport: it mediates carbon catabolite repression (CCR), and regulates PTS-catalyzed carbohydrate uptake and inducer exclusion.</text>
</comment>
<feature type="binding site" evidence="14">
    <location>
        <position position="199"/>
    </location>
    <ligand>
        <name>Mg(2+)</name>
        <dbReference type="ChEBI" id="CHEBI:18420"/>
    </ligand>
</feature>
<dbReference type="EMBL" id="PVXO01000051">
    <property type="protein sequence ID" value="PRR78146.1"/>
    <property type="molecule type" value="Genomic_DNA"/>
</dbReference>
<keyword evidence="12 14" id="KW-0119">Carbohydrate metabolism</keyword>
<dbReference type="Pfam" id="PF07475">
    <property type="entry name" value="Hpr_kinase_C"/>
    <property type="match status" value="1"/>
</dbReference>
<keyword evidence="9 14" id="KW-0067">ATP-binding</keyword>
<evidence type="ECO:0000313" key="17">
    <source>
        <dbReference type="EMBL" id="PRR78146.1"/>
    </source>
</evidence>
<dbReference type="EC" id="2.7.4.-" evidence="14"/>
<dbReference type="Gene3D" id="3.40.1390.20">
    <property type="entry name" value="HprK N-terminal domain-like"/>
    <property type="match status" value="1"/>
</dbReference>
<feature type="region of interest" description="Important for the catalytic mechanism of dephosphorylation" evidence="14">
    <location>
        <begin position="261"/>
        <end position="266"/>
    </location>
</feature>
<evidence type="ECO:0000256" key="5">
    <source>
        <dbReference type="ARBA" id="ARBA00022679"/>
    </source>
</evidence>
<evidence type="ECO:0000256" key="6">
    <source>
        <dbReference type="ARBA" id="ARBA00022723"/>
    </source>
</evidence>
<dbReference type="PANTHER" id="PTHR30305:SF1">
    <property type="entry name" value="HPR KINASE_PHOSPHORYLASE"/>
    <property type="match status" value="1"/>
</dbReference>
<dbReference type="InterPro" id="IPR011104">
    <property type="entry name" value="Hpr_kin/Pase_C"/>
</dbReference>
<dbReference type="GO" id="GO:0004674">
    <property type="term" value="F:protein serine/threonine kinase activity"/>
    <property type="evidence" value="ECO:0007669"/>
    <property type="project" value="UniProtKB-KW"/>
</dbReference>
<keyword evidence="5 14" id="KW-0808">Transferase</keyword>
<evidence type="ECO:0000256" key="3">
    <source>
        <dbReference type="ARBA" id="ARBA00006883"/>
    </source>
</evidence>
<feature type="domain" description="HPr(Ser) kinase/phosphorylase N-terminal" evidence="15">
    <location>
        <begin position="3"/>
        <end position="125"/>
    </location>
</feature>
<dbReference type="GO" id="GO:0006109">
    <property type="term" value="P:regulation of carbohydrate metabolic process"/>
    <property type="evidence" value="ECO:0007669"/>
    <property type="project" value="UniProtKB-UniRule"/>
</dbReference>
<comment type="caution">
    <text evidence="17">The sequence shown here is derived from an EMBL/GenBank/DDBJ whole genome shotgun (WGS) entry which is preliminary data.</text>
</comment>
<keyword evidence="11 14" id="KW-0511">Multifunctional enzyme</keyword>
<evidence type="ECO:0000259" key="16">
    <source>
        <dbReference type="Pfam" id="PF07475"/>
    </source>
</evidence>
<feature type="region of interest" description="Important for the catalytic mechanism of both phosphorylation and dephosphorylation" evidence="14">
    <location>
        <begin position="198"/>
        <end position="207"/>
    </location>
</feature>
<dbReference type="SUPFAM" id="SSF75138">
    <property type="entry name" value="HprK N-terminal domain-like"/>
    <property type="match status" value="1"/>
</dbReference>
<keyword evidence="4 14" id="KW-0723">Serine/threonine-protein kinase</keyword>
<evidence type="ECO:0000256" key="7">
    <source>
        <dbReference type="ARBA" id="ARBA00022741"/>
    </source>
</evidence>
<keyword evidence="6 14" id="KW-0479">Metal-binding</keyword>
<name>A0A2T0B2Q8_9CLOT</name>
<evidence type="ECO:0000313" key="18">
    <source>
        <dbReference type="Proteomes" id="UP000239706"/>
    </source>
</evidence>
<feature type="domain" description="HPr kinase/phosphorylase C-terminal" evidence="16">
    <location>
        <begin position="128"/>
        <end position="285"/>
    </location>
</feature>
<evidence type="ECO:0000256" key="9">
    <source>
        <dbReference type="ARBA" id="ARBA00022840"/>
    </source>
</evidence>
<evidence type="ECO:0000256" key="8">
    <source>
        <dbReference type="ARBA" id="ARBA00022777"/>
    </source>
</evidence>
<feature type="binding site" evidence="14">
    <location>
        <begin position="151"/>
        <end position="158"/>
    </location>
    <ligand>
        <name>ATP</name>
        <dbReference type="ChEBI" id="CHEBI:30616"/>
    </ligand>
</feature>
<dbReference type="Proteomes" id="UP000239706">
    <property type="component" value="Unassembled WGS sequence"/>
</dbReference>
<comment type="domain">
    <text evidence="14">The Walker A ATP-binding motif also binds Pi and PPi.</text>
</comment>
<dbReference type="SUPFAM" id="SSF53795">
    <property type="entry name" value="PEP carboxykinase-like"/>
    <property type="match status" value="1"/>
</dbReference>
<keyword evidence="10 14" id="KW-0460">Magnesium</keyword>
<dbReference type="InterPro" id="IPR003755">
    <property type="entry name" value="HPr(Ser)_kin/Pase"/>
</dbReference>
<dbReference type="PANTHER" id="PTHR30305">
    <property type="entry name" value="PROTEIN YJDM-RELATED"/>
    <property type="match status" value="1"/>
</dbReference>
<comment type="similarity">
    <text evidence="3 14">Belongs to the HPrK/P family.</text>
</comment>
<dbReference type="InterPro" id="IPR028979">
    <property type="entry name" value="Ser_kin/Pase_Hpr-like_N_sf"/>
</dbReference>
<dbReference type="GO" id="GO:0000155">
    <property type="term" value="F:phosphorelay sensor kinase activity"/>
    <property type="evidence" value="ECO:0007669"/>
    <property type="project" value="InterPro"/>
</dbReference>
<keyword evidence="18" id="KW-1185">Reference proteome</keyword>
<dbReference type="OrthoDB" id="9778803at2"/>
<dbReference type="AlphaFoldDB" id="A0A2T0B2Q8"/>
<feature type="active site" description="Proton acceptor; for phosphorylation activity. Proton donor; for dephosphorylation activity" evidence="14">
    <location>
        <position position="175"/>
    </location>
</feature>
<dbReference type="Pfam" id="PF02603">
    <property type="entry name" value="Hpr_kinase_N"/>
    <property type="match status" value="1"/>
</dbReference>
<evidence type="ECO:0000256" key="4">
    <source>
        <dbReference type="ARBA" id="ARBA00022527"/>
    </source>
</evidence>
<dbReference type="EC" id="2.7.11.-" evidence="14"/>